<evidence type="ECO:0000256" key="1">
    <source>
        <dbReference type="ARBA" id="ARBA00004479"/>
    </source>
</evidence>
<dbReference type="PROSITE" id="PS00290">
    <property type="entry name" value="IG_MHC"/>
    <property type="match status" value="1"/>
</dbReference>
<dbReference type="SUPFAM" id="SSF48726">
    <property type="entry name" value="Immunoglobulin"/>
    <property type="match status" value="1"/>
</dbReference>
<dbReference type="Pfam" id="PF07654">
    <property type="entry name" value="C1-set"/>
    <property type="match status" value="1"/>
</dbReference>
<dbReference type="PROSITE" id="PS50835">
    <property type="entry name" value="IG_LIKE"/>
    <property type="match status" value="1"/>
</dbReference>
<dbReference type="InterPro" id="IPR007110">
    <property type="entry name" value="Ig-like_dom"/>
</dbReference>
<name>A0A5N3W373_MUNRE</name>
<dbReference type="InterPro" id="IPR036179">
    <property type="entry name" value="Ig-like_dom_sf"/>
</dbReference>
<dbReference type="InterPro" id="IPR014745">
    <property type="entry name" value="MHC_II_a/b_N"/>
</dbReference>
<dbReference type="Gene3D" id="3.10.320.10">
    <property type="entry name" value="Class II Histocompatibility Antigen, M Beta Chain, Chain B, domain 1"/>
    <property type="match status" value="1"/>
</dbReference>
<gene>
    <name evidence="14" type="ORF">FD755_022551</name>
</gene>
<dbReference type="GO" id="GO:0002504">
    <property type="term" value="P:antigen processing and presentation of peptide or polysaccharide antigen via MHC class II"/>
    <property type="evidence" value="ECO:0007669"/>
    <property type="project" value="UniProtKB-KW"/>
</dbReference>
<evidence type="ECO:0000256" key="8">
    <source>
        <dbReference type="ARBA" id="ARBA00023157"/>
    </source>
</evidence>
<dbReference type="Gene3D" id="2.60.40.10">
    <property type="entry name" value="Immunoglobulins"/>
    <property type="match status" value="1"/>
</dbReference>
<dbReference type="InterPro" id="IPR050160">
    <property type="entry name" value="MHC/Immunoglobulin"/>
</dbReference>
<dbReference type="GO" id="GO:0042613">
    <property type="term" value="C:MHC class II protein complex"/>
    <property type="evidence" value="ECO:0007669"/>
    <property type="project" value="UniProtKB-KW"/>
</dbReference>
<keyword evidence="5 12" id="KW-1133">Transmembrane helix</keyword>
<dbReference type="SMART" id="SM00920">
    <property type="entry name" value="MHC_II_alpha"/>
    <property type="match status" value="1"/>
</dbReference>
<evidence type="ECO:0000256" key="12">
    <source>
        <dbReference type="SAM" id="Phobius"/>
    </source>
</evidence>
<dbReference type="SUPFAM" id="SSF54452">
    <property type="entry name" value="MHC antigen-recognition domain"/>
    <property type="match status" value="1"/>
</dbReference>
<accession>A0A5N3W373</accession>
<keyword evidence="6" id="KW-1064">Adaptive immunity</keyword>
<evidence type="ECO:0000259" key="13">
    <source>
        <dbReference type="PROSITE" id="PS50835"/>
    </source>
</evidence>
<dbReference type="InterPro" id="IPR001003">
    <property type="entry name" value="MHC_II_a_N"/>
</dbReference>
<feature type="transmembrane region" description="Helical" evidence="12">
    <location>
        <begin position="220"/>
        <end position="238"/>
    </location>
</feature>
<evidence type="ECO:0000256" key="5">
    <source>
        <dbReference type="ARBA" id="ARBA00022989"/>
    </source>
</evidence>
<keyword evidence="10" id="KW-0491">MHC II</keyword>
<dbReference type="FunFam" id="3.10.320.10:FF:000002">
    <property type="entry name" value="HLA class II histocompatibility antigen, DR alpha chain"/>
    <property type="match status" value="1"/>
</dbReference>
<dbReference type="InterPro" id="IPR003597">
    <property type="entry name" value="Ig_C1-set"/>
</dbReference>
<dbReference type="PANTHER" id="PTHR19944">
    <property type="entry name" value="MHC CLASS II-RELATED"/>
    <property type="match status" value="1"/>
</dbReference>
<evidence type="ECO:0000256" key="9">
    <source>
        <dbReference type="ARBA" id="ARBA00023180"/>
    </source>
</evidence>
<dbReference type="SMART" id="SM00407">
    <property type="entry name" value="IGc1"/>
    <property type="match status" value="1"/>
</dbReference>
<dbReference type="GO" id="GO:0002250">
    <property type="term" value="P:adaptive immune response"/>
    <property type="evidence" value="ECO:0007669"/>
    <property type="project" value="UniProtKB-KW"/>
</dbReference>
<reference evidence="14 15" key="1">
    <citation type="submission" date="2019-06" db="EMBL/GenBank/DDBJ databases">
        <title>Discovery of a novel chromosome fission-fusion reversal in muntjac.</title>
        <authorList>
            <person name="Mudd A.B."/>
            <person name="Bredeson J.V."/>
            <person name="Baum R."/>
            <person name="Hockemeyer D."/>
            <person name="Rokhsar D.S."/>
        </authorList>
    </citation>
    <scope>NUCLEOTIDE SEQUENCE [LARGE SCALE GENOMIC DNA]</scope>
    <source>
        <strain evidence="14">UCam_UCB_Mr</strain>
        <tissue evidence="14">Fibroblast cell line</tissue>
    </source>
</reference>
<dbReference type="PANTHER" id="PTHR19944:SF59">
    <property type="entry name" value="HLA CLASS II HISTOCOMPATIBILITY ANTIGEN, DQ ALPHA 1 CHAIN"/>
    <property type="match status" value="1"/>
</dbReference>
<sequence length="308" mass="34690">MESSKPYCDLLNQHIFSEASSTPLGADHVGTYGTNVYQTYGASGQFTFEFDGDELFYVDLGKKETVWRLPEFNNITMFEIQSALRNIIMSKRNLDILIKNSNSTPATNEIPEVAVFPKSSVVLGIPNTLICQVDNIFPPVINITWFYNGHFVAEGITETTFYPKSDHSFLKFSYLTFLPSRDDFYDCRVEHWGLEEPLVKHWEPKIPTPTSELTETVVCALGLAMGLVGIVAGTVLILRVRCLGAASRHGKVRIRSGRMALQAGKARVQNWHPGYTQVFEQLWANWRWVDVGTELPPKSCFSLPIDAE</sequence>
<protein>
    <recommendedName>
        <fullName evidence="13">Ig-like domain-containing protein</fullName>
    </recommendedName>
</protein>
<keyword evidence="3 12" id="KW-0812">Transmembrane</keyword>
<feature type="domain" description="Ig-like" evidence="13">
    <location>
        <begin position="111"/>
        <end position="191"/>
    </location>
</feature>
<evidence type="ECO:0000256" key="2">
    <source>
        <dbReference type="ARBA" id="ARBA00007394"/>
    </source>
</evidence>
<dbReference type="Pfam" id="PF00993">
    <property type="entry name" value="MHC_II_alpha"/>
    <property type="match status" value="1"/>
</dbReference>
<dbReference type="Proteomes" id="UP000326062">
    <property type="component" value="Chromosome 22"/>
</dbReference>
<dbReference type="AlphaFoldDB" id="A0A5N3W373"/>
<dbReference type="EMBL" id="VCEB01000022">
    <property type="protein sequence ID" value="KAB0355092.1"/>
    <property type="molecule type" value="Genomic_DNA"/>
</dbReference>
<evidence type="ECO:0000256" key="6">
    <source>
        <dbReference type="ARBA" id="ARBA00023130"/>
    </source>
</evidence>
<keyword evidence="8" id="KW-1015">Disulfide bond</keyword>
<evidence type="ECO:0000256" key="10">
    <source>
        <dbReference type="ARBA" id="ARBA00023182"/>
    </source>
</evidence>
<organism evidence="14 15">
    <name type="scientific">Muntiacus reevesi</name>
    <name type="common">Reeves' muntjac</name>
    <name type="synonym">Cervus reevesi</name>
    <dbReference type="NCBI Taxonomy" id="9886"/>
    <lineage>
        <taxon>Eukaryota</taxon>
        <taxon>Metazoa</taxon>
        <taxon>Chordata</taxon>
        <taxon>Craniata</taxon>
        <taxon>Vertebrata</taxon>
        <taxon>Euteleostomi</taxon>
        <taxon>Mammalia</taxon>
        <taxon>Eutheria</taxon>
        <taxon>Laurasiatheria</taxon>
        <taxon>Artiodactyla</taxon>
        <taxon>Ruminantia</taxon>
        <taxon>Pecora</taxon>
        <taxon>Cervidae</taxon>
        <taxon>Muntiacinae</taxon>
        <taxon>Muntiacus</taxon>
    </lineage>
</organism>
<keyword evidence="7 12" id="KW-0472">Membrane</keyword>
<evidence type="ECO:0000256" key="4">
    <source>
        <dbReference type="ARBA" id="ARBA00022859"/>
    </source>
</evidence>
<comment type="subcellular location">
    <subcellularLocation>
        <location evidence="1">Membrane</location>
        <topology evidence="1">Single-pass type I membrane protein</topology>
    </subcellularLocation>
</comment>
<keyword evidence="15" id="KW-1185">Reference proteome</keyword>
<evidence type="ECO:0000256" key="3">
    <source>
        <dbReference type="ARBA" id="ARBA00022692"/>
    </source>
</evidence>
<evidence type="ECO:0000313" key="15">
    <source>
        <dbReference type="Proteomes" id="UP000326062"/>
    </source>
</evidence>
<comment type="caution">
    <text evidence="14">The sequence shown here is derived from an EMBL/GenBank/DDBJ whole genome shotgun (WGS) entry which is preliminary data.</text>
</comment>
<dbReference type="InterPro" id="IPR011162">
    <property type="entry name" value="MHC_I/II-like_Ag-recog"/>
</dbReference>
<evidence type="ECO:0000256" key="11">
    <source>
        <dbReference type="RuleBase" id="RU004238"/>
    </source>
</evidence>
<keyword evidence="4" id="KW-0391">Immunity</keyword>
<dbReference type="InterPro" id="IPR003006">
    <property type="entry name" value="Ig/MHC_CS"/>
</dbReference>
<dbReference type="InterPro" id="IPR013783">
    <property type="entry name" value="Ig-like_fold"/>
</dbReference>
<comment type="similarity">
    <text evidence="2 11">Belongs to the MHC class II family.</text>
</comment>
<evidence type="ECO:0000256" key="7">
    <source>
        <dbReference type="ARBA" id="ARBA00023136"/>
    </source>
</evidence>
<evidence type="ECO:0000313" key="14">
    <source>
        <dbReference type="EMBL" id="KAB0355092.1"/>
    </source>
</evidence>
<keyword evidence="9" id="KW-0325">Glycoprotein</keyword>
<proteinExistence type="inferred from homology"/>